<evidence type="ECO:0000256" key="7">
    <source>
        <dbReference type="SAM" id="Coils"/>
    </source>
</evidence>
<feature type="transmembrane region" description="Helical" evidence="9">
    <location>
        <begin position="195"/>
        <end position="218"/>
    </location>
</feature>
<keyword evidence="7" id="KW-0175">Coiled coil</keyword>
<evidence type="ECO:0000256" key="6">
    <source>
        <dbReference type="ARBA" id="ARBA00037968"/>
    </source>
</evidence>
<keyword evidence="3 9" id="KW-0812">Transmembrane</keyword>
<feature type="compositionally biased region" description="Basic and acidic residues" evidence="8">
    <location>
        <begin position="457"/>
        <end position="485"/>
    </location>
</feature>
<evidence type="ECO:0000256" key="9">
    <source>
        <dbReference type="SAM" id="Phobius"/>
    </source>
</evidence>
<feature type="transmembrane region" description="Helical" evidence="9">
    <location>
        <begin position="339"/>
        <end position="358"/>
    </location>
</feature>
<dbReference type="Pfam" id="PF07690">
    <property type="entry name" value="MFS_1"/>
    <property type="match status" value="1"/>
</dbReference>
<feature type="coiled-coil region" evidence="7">
    <location>
        <begin position="232"/>
        <end position="259"/>
    </location>
</feature>
<evidence type="ECO:0000256" key="4">
    <source>
        <dbReference type="ARBA" id="ARBA00022989"/>
    </source>
</evidence>
<accession>A0A1L7WLV1</accession>
<comment type="similarity">
    <text evidence="6">Belongs to the major facilitator superfamily. Allantoate permease family.</text>
</comment>
<evidence type="ECO:0000256" key="1">
    <source>
        <dbReference type="ARBA" id="ARBA00004141"/>
    </source>
</evidence>
<dbReference type="SUPFAM" id="SSF103473">
    <property type="entry name" value="MFS general substrate transporter"/>
    <property type="match status" value="1"/>
</dbReference>
<organism evidence="10 11">
    <name type="scientific">Phialocephala subalpina</name>
    <dbReference type="NCBI Taxonomy" id="576137"/>
    <lineage>
        <taxon>Eukaryota</taxon>
        <taxon>Fungi</taxon>
        <taxon>Dikarya</taxon>
        <taxon>Ascomycota</taxon>
        <taxon>Pezizomycotina</taxon>
        <taxon>Leotiomycetes</taxon>
        <taxon>Helotiales</taxon>
        <taxon>Mollisiaceae</taxon>
        <taxon>Phialocephala</taxon>
        <taxon>Phialocephala fortinii species complex</taxon>
    </lineage>
</organism>
<dbReference type="AlphaFoldDB" id="A0A1L7WLV1"/>
<reference evidence="10 11" key="1">
    <citation type="submission" date="2016-03" db="EMBL/GenBank/DDBJ databases">
        <authorList>
            <person name="Ploux O."/>
        </authorList>
    </citation>
    <scope>NUCLEOTIDE SEQUENCE [LARGE SCALE GENOMIC DNA]</scope>
    <source>
        <strain evidence="10 11">UAMH 11012</strain>
    </source>
</reference>
<feature type="transmembrane region" description="Helical" evidence="9">
    <location>
        <begin position="430"/>
        <end position="448"/>
    </location>
</feature>
<keyword evidence="5 9" id="KW-0472">Membrane</keyword>
<keyword evidence="4 9" id="KW-1133">Transmembrane helix</keyword>
<dbReference type="PANTHER" id="PTHR43791">
    <property type="entry name" value="PERMEASE-RELATED"/>
    <property type="match status" value="1"/>
</dbReference>
<evidence type="ECO:0000256" key="2">
    <source>
        <dbReference type="ARBA" id="ARBA00022448"/>
    </source>
</evidence>
<feature type="transmembrane region" description="Helical" evidence="9">
    <location>
        <begin position="164"/>
        <end position="183"/>
    </location>
</feature>
<dbReference type="GO" id="GO:0016020">
    <property type="term" value="C:membrane"/>
    <property type="evidence" value="ECO:0007669"/>
    <property type="project" value="UniProtKB-SubCell"/>
</dbReference>
<dbReference type="PANTHER" id="PTHR43791:SF15">
    <property type="entry name" value="TRANSPORTER SEO1-RELATED"/>
    <property type="match status" value="1"/>
</dbReference>
<evidence type="ECO:0000313" key="10">
    <source>
        <dbReference type="EMBL" id="CZR53735.1"/>
    </source>
</evidence>
<dbReference type="EMBL" id="FJOG01000004">
    <property type="protein sequence ID" value="CZR53735.1"/>
    <property type="molecule type" value="Genomic_DNA"/>
</dbReference>
<sequence>MTTTHTKRKGRAFWHWYAQSDSPAERRLIFKLDLLIVPYAVISYWIKYIDQSNLTNAYVSGLKEDLKFNSNQLVDLNALYIAGAVIGQLPFTFIFPMFPMNYTIPALEIGWGLFTLLQFRAQGFAELAAYRFLIGIFEAAYFPGVHYVLGSWYRGDELGRRGGIFYVGQMLGTLTAGLIQSGASAHLDGVNGMAGWRWMFIISALMTIPVAIAGVFVWPGTPAKPNKLFLTDADLELAIKRLKERKADVEETVKEQTRLQLIRHIFTDWKIYILGFWDVLFWNAGSTGYGGYLIWLKSLKRFSTPKVNQLGTTAPALGIFYVLFVNFSSDLLWGPSGAITFAHTWNFVATTILAVWNVPEAAKWFAFNSLYTQVAMSSVLYGWCNDILRHNATERSVILVFINLFAQSTTAWTGILAFPTVEAPRFLKGWTFAATNSFLIIVFTWAVVRPLARREERKYAEQSDSEEVVRGSIEEARSSDGDKGISKASQDVKVIPEVSL</sequence>
<feature type="region of interest" description="Disordered" evidence="8">
    <location>
        <begin position="457"/>
        <end position="500"/>
    </location>
</feature>
<evidence type="ECO:0000256" key="3">
    <source>
        <dbReference type="ARBA" id="ARBA00022692"/>
    </source>
</evidence>
<name>A0A1L7WLV1_9HELO</name>
<dbReference type="InterPro" id="IPR011701">
    <property type="entry name" value="MFS"/>
</dbReference>
<keyword evidence="2" id="KW-0813">Transport</keyword>
<gene>
    <name evidence="10" type="ORF">PAC_03615</name>
</gene>
<dbReference type="GO" id="GO:0022857">
    <property type="term" value="F:transmembrane transporter activity"/>
    <property type="evidence" value="ECO:0007669"/>
    <property type="project" value="InterPro"/>
</dbReference>
<evidence type="ECO:0000256" key="8">
    <source>
        <dbReference type="SAM" id="MobiDB-lite"/>
    </source>
</evidence>
<evidence type="ECO:0000256" key="5">
    <source>
        <dbReference type="ARBA" id="ARBA00023136"/>
    </source>
</evidence>
<dbReference type="Proteomes" id="UP000184330">
    <property type="component" value="Unassembled WGS sequence"/>
</dbReference>
<dbReference type="InterPro" id="IPR036259">
    <property type="entry name" value="MFS_trans_sf"/>
</dbReference>
<feature type="transmembrane region" description="Helical" evidence="9">
    <location>
        <begin position="78"/>
        <end position="95"/>
    </location>
</feature>
<dbReference type="FunFam" id="1.20.1250.20:FF:000065">
    <property type="entry name" value="Putative MFS pantothenate transporter"/>
    <property type="match status" value="1"/>
</dbReference>
<feature type="transmembrane region" description="Helical" evidence="9">
    <location>
        <begin position="127"/>
        <end position="152"/>
    </location>
</feature>
<feature type="transmembrane region" description="Helical" evidence="9">
    <location>
        <begin position="364"/>
        <end position="384"/>
    </location>
</feature>
<comment type="subcellular location">
    <subcellularLocation>
        <location evidence="1">Membrane</location>
        <topology evidence="1">Multi-pass membrane protein</topology>
    </subcellularLocation>
</comment>
<dbReference type="Gene3D" id="1.20.1250.20">
    <property type="entry name" value="MFS general substrate transporter like domains"/>
    <property type="match status" value="1"/>
</dbReference>
<proteinExistence type="inferred from homology"/>
<protein>
    <submittedName>
        <fullName evidence="10">Related to putative transporter SEO1</fullName>
    </submittedName>
</protein>
<dbReference type="OrthoDB" id="3639251at2759"/>
<feature type="transmembrane region" description="Helical" evidence="9">
    <location>
        <begin position="307"/>
        <end position="327"/>
    </location>
</feature>
<evidence type="ECO:0000313" key="11">
    <source>
        <dbReference type="Proteomes" id="UP000184330"/>
    </source>
</evidence>
<feature type="transmembrane region" description="Helical" evidence="9">
    <location>
        <begin position="396"/>
        <end position="418"/>
    </location>
</feature>
<keyword evidence="11" id="KW-1185">Reference proteome</keyword>
<feature type="transmembrane region" description="Helical" evidence="9">
    <location>
        <begin position="271"/>
        <end position="295"/>
    </location>
</feature>